<keyword evidence="2" id="KW-0472">Membrane</keyword>
<feature type="domain" description="Beta-lactamase-related" evidence="3">
    <location>
        <begin position="81"/>
        <end position="378"/>
    </location>
</feature>
<feature type="transmembrane region" description="Helical" evidence="2">
    <location>
        <begin position="441"/>
        <end position="459"/>
    </location>
</feature>
<dbReference type="PANTHER" id="PTHR46825">
    <property type="entry name" value="D-ALANYL-D-ALANINE-CARBOXYPEPTIDASE/ENDOPEPTIDASE AMPH"/>
    <property type="match status" value="1"/>
</dbReference>
<dbReference type="AlphaFoldDB" id="A0A223S4A2"/>
<dbReference type="InterPro" id="IPR050491">
    <property type="entry name" value="AmpC-like"/>
</dbReference>
<proteinExistence type="predicted"/>
<dbReference type="InterPro" id="IPR001466">
    <property type="entry name" value="Beta-lactam-related"/>
</dbReference>
<keyword evidence="5" id="KW-1185">Reference proteome</keyword>
<dbReference type="OrthoDB" id="3171327at2"/>
<feature type="transmembrane region" description="Helical" evidence="2">
    <location>
        <begin position="503"/>
        <end position="530"/>
    </location>
</feature>
<feature type="compositionally biased region" description="Pro residues" evidence="1">
    <location>
        <begin position="15"/>
        <end position="26"/>
    </location>
</feature>
<name>A0A223S4A2_9ACTN</name>
<protein>
    <recommendedName>
        <fullName evidence="3">Beta-lactamase-related domain-containing protein</fullName>
    </recommendedName>
</protein>
<evidence type="ECO:0000256" key="2">
    <source>
        <dbReference type="SAM" id="Phobius"/>
    </source>
</evidence>
<feature type="transmembrane region" description="Helical" evidence="2">
    <location>
        <begin position="32"/>
        <end position="51"/>
    </location>
</feature>
<dbReference type="PANTHER" id="PTHR46825:SF9">
    <property type="entry name" value="BETA-LACTAMASE-RELATED DOMAIN-CONTAINING PROTEIN"/>
    <property type="match status" value="1"/>
</dbReference>
<accession>A0A223S4A2</accession>
<organism evidence="4 5">
    <name type="scientific">Nocardiopsis gilva YIM 90087</name>
    <dbReference type="NCBI Taxonomy" id="1235441"/>
    <lineage>
        <taxon>Bacteria</taxon>
        <taxon>Bacillati</taxon>
        <taxon>Actinomycetota</taxon>
        <taxon>Actinomycetes</taxon>
        <taxon>Streptosporangiales</taxon>
        <taxon>Nocardiopsidaceae</taxon>
        <taxon>Nocardiopsis</taxon>
    </lineage>
</organism>
<feature type="region of interest" description="Disordered" evidence="1">
    <location>
        <begin position="1"/>
        <end position="26"/>
    </location>
</feature>
<dbReference type="SUPFAM" id="SSF56601">
    <property type="entry name" value="beta-lactamase/transpeptidase-like"/>
    <property type="match status" value="1"/>
</dbReference>
<evidence type="ECO:0000256" key="1">
    <source>
        <dbReference type="SAM" id="MobiDB-lite"/>
    </source>
</evidence>
<dbReference type="Pfam" id="PF00144">
    <property type="entry name" value="Beta-lactamase"/>
    <property type="match status" value="1"/>
</dbReference>
<evidence type="ECO:0000259" key="3">
    <source>
        <dbReference type="Pfam" id="PF00144"/>
    </source>
</evidence>
<keyword evidence="2" id="KW-1133">Transmembrane helix</keyword>
<dbReference type="EMBL" id="CP022753">
    <property type="protein sequence ID" value="ASU82953.1"/>
    <property type="molecule type" value="Genomic_DNA"/>
</dbReference>
<evidence type="ECO:0000313" key="5">
    <source>
        <dbReference type="Proteomes" id="UP000215005"/>
    </source>
</evidence>
<dbReference type="RefSeq" id="WP_094932320.1">
    <property type="nucleotide sequence ID" value="NZ_CP022753.1"/>
</dbReference>
<feature type="transmembrane region" description="Helical" evidence="2">
    <location>
        <begin position="407"/>
        <end position="429"/>
    </location>
</feature>
<evidence type="ECO:0000313" key="4">
    <source>
        <dbReference type="EMBL" id="ASU82953.1"/>
    </source>
</evidence>
<gene>
    <name evidence="4" type="ORF">CDO52_09250</name>
</gene>
<dbReference type="KEGG" id="ngv:CDO52_09250"/>
<feature type="transmembrane region" description="Helical" evidence="2">
    <location>
        <begin position="471"/>
        <end position="491"/>
    </location>
</feature>
<keyword evidence="2" id="KW-0812">Transmembrane</keyword>
<dbReference type="Proteomes" id="UP000215005">
    <property type="component" value="Chromosome"/>
</dbReference>
<reference evidence="4 5" key="1">
    <citation type="submission" date="2017-08" db="EMBL/GenBank/DDBJ databases">
        <title>The complete genome sequence of Nocardiopsis gilva YIM 90087.</title>
        <authorList>
            <person name="Yin M."/>
            <person name="Tang S."/>
        </authorList>
    </citation>
    <scope>NUCLEOTIDE SEQUENCE [LARGE SCALE GENOMIC DNA]</scope>
    <source>
        <strain evidence="4 5">YIM 90087</strain>
    </source>
</reference>
<sequence length="532" mass="55635">MSAVQNVPHDHAAPADPPPSGPPLPARAPRRAWAVAGVIGIVVAVLAFAVMPNKGHGPIELEGDPELAKSVAASIKGVEDRAQGLSVVRIDGAERQAVEGGTADGRTTVTPDTPFETGSVFKVVTAMTLADLVENGETRLDRTLGDIFPDVDFASADVAEITLEELATHRSGLARVPMETMGTASITAGTLRDPYTAIPPVADSLAVAQLETPGEWAYSNFGFAVLGEALARESGTPYPELVHERVLDPLGMDDTFILGADTDDIPEGAAVPHAESGARTEPWNAVHYAPAGVGTWSTTADLERLVRAMMDGTAPGASAAEPTHEGPVDETRLGLAWITTDFGDGVELTQHSGATYGSTAFIGYQGDRAVIAISNSFAVDAAAIGPRAMGAPEVPPVAEGELAAPTWLLLVQTLLMVALPPLLAVALMARRRTLVGQRHLDRLRIISMPLGALAVLILAQRVGSWAVTPPVLWALAAGAVVAALVVGIWHWPRVAVVRARWTWFRIVCFGLSVTVSLVIATVMSMALVAANA</sequence>
<dbReference type="InterPro" id="IPR012338">
    <property type="entry name" value="Beta-lactam/transpept-like"/>
</dbReference>
<dbReference type="Gene3D" id="3.40.710.10">
    <property type="entry name" value="DD-peptidase/beta-lactamase superfamily"/>
    <property type="match status" value="1"/>
</dbReference>